<feature type="transmembrane region" description="Helical" evidence="7">
    <location>
        <begin position="377"/>
        <end position="396"/>
    </location>
</feature>
<protein>
    <submittedName>
        <fullName evidence="8">Glycine betaine transporter opud</fullName>
    </submittedName>
</protein>
<dbReference type="InterPro" id="IPR000060">
    <property type="entry name" value="BCCT_transptr"/>
</dbReference>
<feature type="transmembrane region" description="Helical" evidence="7">
    <location>
        <begin position="252"/>
        <end position="270"/>
    </location>
</feature>
<comment type="subcellular location">
    <subcellularLocation>
        <location evidence="1">Cell membrane</location>
        <topology evidence="1">Multi-pass membrane protein</topology>
    </subcellularLocation>
</comment>
<feature type="transmembrane region" description="Helical" evidence="7">
    <location>
        <begin position="41"/>
        <end position="69"/>
    </location>
</feature>
<evidence type="ECO:0000256" key="2">
    <source>
        <dbReference type="ARBA" id="ARBA00022448"/>
    </source>
</evidence>
<sequence>MLFAAGMGIGLIFWGVAEPLVHYSGPPEFLAPGTPEAASFAMLYSFFHWGLHPWAIYIIMSLSIAYFSFRREMPPLISSCFYPLLGERIYGIWGNLIDILAVFATIFGIATSLGLGALQIHSGLTRLYGIPDIMSVTFGIIAVATVLFMISSILGLDKGIQTLSKTNMLIAAVLLAFMLLVGPSSYIMNVFSSTLGEYANSLMELSLQSYPFAGYEWSRAWTIFYWAWWISWSPFVGLFVARISRGRTIRELVLGVLLVPTIFTFIWFSVFGGSALHLQLERGVDIAAVAAEDSSMALFALFEHYPLAGPLSLLAILLLFVFFVTSADSATFVLGSMTSRGSLHPPLYRKLVWGVVQSAVAVILLFTGGLLALQQMAIVAALPFTVVMVLLCYNLFAGLSREGEEGG</sequence>
<keyword evidence="6 7" id="KW-0472">Membrane</keyword>
<dbReference type="PANTHER" id="PTHR30047:SF7">
    <property type="entry name" value="HIGH-AFFINITY CHOLINE TRANSPORT PROTEIN"/>
    <property type="match status" value="1"/>
</dbReference>
<reference evidence="8" key="1">
    <citation type="journal article" date="2015" name="Proc. Natl. Acad. Sci. U.S.A.">
        <title>Networks of energetic and metabolic interactions define dynamics in microbial communities.</title>
        <authorList>
            <person name="Embree M."/>
            <person name="Liu J.K."/>
            <person name="Al-Bassam M.M."/>
            <person name="Zengler K."/>
        </authorList>
    </citation>
    <scope>NUCLEOTIDE SEQUENCE</scope>
</reference>
<dbReference type="InterPro" id="IPR018093">
    <property type="entry name" value="BCCT_CS"/>
</dbReference>
<keyword evidence="5 7" id="KW-1133">Transmembrane helix</keyword>
<keyword evidence="2" id="KW-0813">Transport</keyword>
<keyword evidence="3" id="KW-1003">Cell membrane</keyword>
<gene>
    <name evidence="8" type="ORF">ASZ90_011050</name>
</gene>
<comment type="caution">
    <text evidence="8">The sequence shown here is derived from an EMBL/GenBank/DDBJ whole genome shotgun (WGS) entry which is preliminary data.</text>
</comment>
<feature type="transmembrane region" description="Helical" evidence="7">
    <location>
        <begin position="347"/>
        <end position="371"/>
    </location>
</feature>
<dbReference type="Pfam" id="PF02028">
    <property type="entry name" value="BCCT"/>
    <property type="match status" value="1"/>
</dbReference>
<accession>A0A0W8FEA7</accession>
<proteinExistence type="predicted"/>
<evidence type="ECO:0000256" key="6">
    <source>
        <dbReference type="ARBA" id="ARBA00023136"/>
    </source>
</evidence>
<dbReference type="GO" id="GO:0005886">
    <property type="term" value="C:plasma membrane"/>
    <property type="evidence" value="ECO:0007669"/>
    <property type="project" value="UniProtKB-SubCell"/>
</dbReference>
<evidence type="ECO:0000313" key="8">
    <source>
        <dbReference type="EMBL" id="KUG19241.1"/>
    </source>
</evidence>
<feature type="transmembrane region" description="Helical" evidence="7">
    <location>
        <begin position="168"/>
        <end position="188"/>
    </location>
</feature>
<feature type="transmembrane region" description="Helical" evidence="7">
    <location>
        <begin position="311"/>
        <end position="335"/>
    </location>
</feature>
<dbReference type="PROSITE" id="PS01303">
    <property type="entry name" value="BCCT"/>
    <property type="match status" value="1"/>
</dbReference>
<evidence type="ECO:0000256" key="4">
    <source>
        <dbReference type="ARBA" id="ARBA00022692"/>
    </source>
</evidence>
<organism evidence="8">
    <name type="scientific">hydrocarbon metagenome</name>
    <dbReference type="NCBI Taxonomy" id="938273"/>
    <lineage>
        <taxon>unclassified sequences</taxon>
        <taxon>metagenomes</taxon>
        <taxon>ecological metagenomes</taxon>
    </lineage>
</organism>
<name>A0A0W8FEA7_9ZZZZ</name>
<keyword evidence="4 7" id="KW-0812">Transmembrane</keyword>
<feature type="transmembrane region" description="Helical" evidence="7">
    <location>
        <begin position="223"/>
        <end position="240"/>
    </location>
</feature>
<dbReference type="PANTHER" id="PTHR30047">
    <property type="entry name" value="HIGH-AFFINITY CHOLINE TRANSPORT PROTEIN-RELATED"/>
    <property type="match status" value="1"/>
</dbReference>
<feature type="transmembrane region" description="Helical" evidence="7">
    <location>
        <begin position="90"/>
        <end position="113"/>
    </location>
</feature>
<dbReference type="GO" id="GO:0022857">
    <property type="term" value="F:transmembrane transporter activity"/>
    <property type="evidence" value="ECO:0007669"/>
    <property type="project" value="InterPro"/>
</dbReference>
<evidence type="ECO:0000256" key="5">
    <source>
        <dbReference type="ARBA" id="ARBA00022989"/>
    </source>
</evidence>
<evidence type="ECO:0000256" key="1">
    <source>
        <dbReference type="ARBA" id="ARBA00004651"/>
    </source>
</evidence>
<evidence type="ECO:0000256" key="3">
    <source>
        <dbReference type="ARBA" id="ARBA00022475"/>
    </source>
</evidence>
<dbReference type="AlphaFoldDB" id="A0A0W8FEA7"/>
<dbReference type="NCBIfam" id="TIGR00842">
    <property type="entry name" value="bcct"/>
    <property type="match status" value="1"/>
</dbReference>
<evidence type="ECO:0000256" key="7">
    <source>
        <dbReference type="SAM" id="Phobius"/>
    </source>
</evidence>
<feature type="transmembrane region" description="Helical" evidence="7">
    <location>
        <begin position="133"/>
        <end position="156"/>
    </location>
</feature>
<dbReference type="EMBL" id="LNQE01001312">
    <property type="protein sequence ID" value="KUG19241.1"/>
    <property type="molecule type" value="Genomic_DNA"/>
</dbReference>